<dbReference type="PROSITE" id="PS00237">
    <property type="entry name" value="G_PROTEIN_RECEP_F1_1"/>
    <property type="match status" value="1"/>
</dbReference>
<dbReference type="PANTHER" id="PTHR24241">
    <property type="entry name" value="NEUROPEPTIDE RECEPTOR-RELATED G-PROTEIN COUPLED RECEPTOR"/>
    <property type="match status" value="1"/>
</dbReference>
<dbReference type="Gene3D" id="1.20.1070.10">
    <property type="entry name" value="Rhodopsin 7-helix transmembrane proteins"/>
    <property type="match status" value="1"/>
</dbReference>
<keyword evidence="11" id="KW-1185">Reference proteome</keyword>
<dbReference type="OrthoDB" id="6435638at2759"/>
<feature type="transmembrane region" description="Helical" evidence="8">
    <location>
        <begin position="310"/>
        <end position="331"/>
    </location>
</feature>
<feature type="transmembrane region" description="Helical" evidence="8">
    <location>
        <begin position="201"/>
        <end position="226"/>
    </location>
</feature>
<comment type="similarity">
    <text evidence="7">Belongs to the G-protein coupled receptor 1 family.</text>
</comment>
<dbReference type="GO" id="GO:0004930">
    <property type="term" value="F:G protein-coupled receptor activity"/>
    <property type="evidence" value="ECO:0007669"/>
    <property type="project" value="UniProtKB-KW"/>
</dbReference>
<feature type="transmembrane region" description="Helical" evidence="8">
    <location>
        <begin position="69"/>
        <end position="89"/>
    </location>
</feature>
<dbReference type="InterPro" id="IPR017452">
    <property type="entry name" value="GPCR_Rhodpsn_7TM"/>
</dbReference>
<evidence type="ECO:0000313" key="11">
    <source>
        <dbReference type="Proteomes" id="UP000186922"/>
    </source>
</evidence>
<keyword evidence="2" id="KW-1003">Cell membrane</keyword>
<comment type="subcellular location">
    <subcellularLocation>
        <location evidence="1">Cell membrane</location>
        <topology evidence="1">Multi-pass membrane protein</topology>
    </subcellularLocation>
</comment>
<feature type="transmembrane region" description="Helical" evidence="8">
    <location>
        <begin position="150"/>
        <end position="169"/>
    </location>
</feature>
<feature type="transmembrane region" description="Helical" evidence="8">
    <location>
        <begin position="109"/>
        <end position="130"/>
    </location>
</feature>
<evidence type="ECO:0000313" key="10">
    <source>
        <dbReference type="EMBL" id="GAU91724.1"/>
    </source>
</evidence>
<dbReference type="GO" id="GO:0042277">
    <property type="term" value="F:peptide binding"/>
    <property type="evidence" value="ECO:0007669"/>
    <property type="project" value="TreeGrafter"/>
</dbReference>
<evidence type="ECO:0000256" key="5">
    <source>
        <dbReference type="ARBA" id="ARBA00023136"/>
    </source>
</evidence>
<sequence length="436" mass="50256">MMTSIADMNDTFPNLNGTILPKELPAEMKFGIRNVMVIVTYANLMWISLLGNCIVLWKLYYRKNRSRVHFMLLHLCIADLLVTVIEMPLQVIGWKSTVEWVAGDVFCRLFGYLRVIGLYLNAFLLIAISIDRFMSVWDPLSTVTRATYRAKAMVCISWFLSLVCAIPQLNVWSLRSHPEFPWYHQCVTFGAFETRAAELAYGWFITILMYGLPLIAIIVCYAGIWFRISYYSKWRGQQDVTESILRDPKEAARFIPETVHPSHEILNKAKSRTLKMTALVVTIFVACWSPYQLIHIWYFVDRESAHKVNLVFQEVLFIFGVSSCVVDPYVYGLYSMGIWNEIEFLSTFTSCATRYDTRTEDKRGSFTADAKNLRLEVLRISRGRPVSTISGTTSETRTPLRVGYKVVGRPLRDDSRRSVITCDTRVIQFSSQDAFR</sequence>
<dbReference type="PRINTS" id="PR00237">
    <property type="entry name" value="GPCRRHODOPSN"/>
</dbReference>
<evidence type="ECO:0000256" key="7">
    <source>
        <dbReference type="RuleBase" id="RU000688"/>
    </source>
</evidence>
<feature type="transmembrane region" description="Helical" evidence="8">
    <location>
        <begin position="278"/>
        <end position="298"/>
    </location>
</feature>
<dbReference type="EMBL" id="BDGG01000002">
    <property type="protein sequence ID" value="GAU91724.1"/>
    <property type="molecule type" value="Genomic_DNA"/>
</dbReference>
<evidence type="ECO:0000256" key="8">
    <source>
        <dbReference type="SAM" id="Phobius"/>
    </source>
</evidence>
<feature type="transmembrane region" description="Helical" evidence="8">
    <location>
        <begin position="35"/>
        <end position="57"/>
    </location>
</feature>
<keyword evidence="7" id="KW-0807">Transducer</keyword>
<organism evidence="10 11">
    <name type="scientific">Ramazzottius varieornatus</name>
    <name type="common">Water bear</name>
    <name type="synonym">Tardigrade</name>
    <dbReference type="NCBI Taxonomy" id="947166"/>
    <lineage>
        <taxon>Eukaryota</taxon>
        <taxon>Metazoa</taxon>
        <taxon>Ecdysozoa</taxon>
        <taxon>Tardigrada</taxon>
        <taxon>Eutardigrada</taxon>
        <taxon>Parachela</taxon>
        <taxon>Hypsibioidea</taxon>
        <taxon>Ramazzottiidae</taxon>
        <taxon>Ramazzottius</taxon>
    </lineage>
</organism>
<reference evidence="10 11" key="1">
    <citation type="journal article" date="2016" name="Nat. Commun.">
        <title>Extremotolerant tardigrade genome and improved radiotolerance of human cultured cells by tardigrade-unique protein.</title>
        <authorList>
            <person name="Hashimoto T."/>
            <person name="Horikawa D.D."/>
            <person name="Saito Y."/>
            <person name="Kuwahara H."/>
            <person name="Kozuka-Hata H."/>
            <person name="Shin-I T."/>
            <person name="Minakuchi Y."/>
            <person name="Ohishi K."/>
            <person name="Motoyama A."/>
            <person name="Aizu T."/>
            <person name="Enomoto A."/>
            <person name="Kondo K."/>
            <person name="Tanaka S."/>
            <person name="Hara Y."/>
            <person name="Koshikawa S."/>
            <person name="Sagara H."/>
            <person name="Miura T."/>
            <person name="Yokobori S."/>
            <person name="Miyagawa K."/>
            <person name="Suzuki Y."/>
            <person name="Kubo T."/>
            <person name="Oyama M."/>
            <person name="Kohara Y."/>
            <person name="Fujiyama A."/>
            <person name="Arakawa K."/>
            <person name="Katayama T."/>
            <person name="Toyoda A."/>
            <person name="Kunieda T."/>
        </authorList>
    </citation>
    <scope>NUCLEOTIDE SEQUENCE [LARGE SCALE GENOMIC DNA]</scope>
    <source>
        <strain evidence="10 11">YOKOZUNA-1</strain>
    </source>
</reference>
<keyword evidence="7" id="KW-0297">G-protein coupled receptor</keyword>
<comment type="caution">
    <text evidence="10">The sequence shown here is derived from an EMBL/GenBank/DDBJ whole genome shotgun (WGS) entry which is preliminary data.</text>
</comment>
<evidence type="ECO:0000256" key="2">
    <source>
        <dbReference type="ARBA" id="ARBA00022475"/>
    </source>
</evidence>
<dbReference type="PANTHER" id="PTHR24241:SF59">
    <property type="entry name" value="ADIPOKINETIC HORMONE RECEPTOR, ISOFORM C"/>
    <property type="match status" value="1"/>
</dbReference>
<dbReference type="PROSITE" id="PS50262">
    <property type="entry name" value="G_PROTEIN_RECEP_F1_2"/>
    <property type="match status" value="1"/>
</dbReference>
<accession>A0A1D1UPT7</accession>
<keyword evidence="4 8" id="KW-1133">Transmembrane helix</keyword>
<dbReference type="GO" id="GO:0032870">
    <property type="term" value="P:cellular response to hormone stimulus"/>
    <property type="evidence" value="ECO:0007669"/>
    <property type="project" value="TreeGrafter"/>
</dbReference>
<evidence type="ECO:0000259" key="9">
    <source>
        <dbReference type="PROSITE" id="PS50262"/>
    </source>
</evidence>
<dbReference type="GO" id="GO:0005886">
    <property type="term" value="C:plasma membrane"/>
    <property type="evidence" value="ECO:0007669"/>
    <property type="project" value="UniProtKB-SubCell"/>
</dbReference>
<dbReference type="SUPFAM" id="SSF81321">
    <property type="entry name" value="Family A G protein-coupled receptor-like"/>
    <property type="match status" value="1"/>
</dbReference>
<gene>
    <name evidence="10" type="primary">RvY_03928</name>
    <name evidence="10" type="synonym">RvY_03928.1</name>
    <name evidence="10" type="ORF">RvY_03928-1</name>
</gene>
<evidence type="ECO:0000256" key="1">
    <source>
        <dbReference type="ARBA" id="ARBA00004651"/>
    </source>
</evidence>
<protein>
    <recommendedName>
        <fullName evidence="9">G-protein coupled receptors family 1 profile domain-containing protein</fullName>
    </recommendedName>
</protein>
<dbReference type="AlphaFoldDB" id="A0A1D1UPT7"/>
<evidence type="ECO:0000256" key="4">
    <source>
        <dbReference type="ARBA" id="ARBA00022989"/>
    </source>
</evidence>
<keyword evidence="6 7" id="KW-0675">Receptor</keyword>
<evidence type="ECO:0000256" key="3">
    <source>
        <dbReference type="ARBA" id="ARBA00022692"/>
    </source>
</evidence>
<name>A0A1D1UPT7_RAMVA</name>
<dbReference type="InterPro" id="IPR000276">
    <property type="entry name" value="GPCR_Rhodpsn"/>
</dbReference>
<dbReference type="STRING" id="947166.A0A1D1UPT7"/>
<keyword evidence="3 7" id="KW-0812">Transmembrane</keyword>
<evidence type="ECO:0000256" key="6">
    <source>
        <dbReference type="ARBA" id="ARBA00023170"/>
    </source>
</evidence>
<dbReference type="Proteomes" id="UP000186922">
    <property type="component" value="Unassembled WGS sequence"/>
</dbReference>
<keyword evidence="5 8" id="KW-0472">Membrane</keyword>
<feature type="domain" description="G-protein coupled receptors family 1 profile" evidence="9">
    <location>
        <begin position="51"/>
        <end position="331"/>
    </location>
</feature>
<dbReference type="Pfam" id="PF00001">
    <property type="entry name" value="7tm_1"/>
    <property type="match status" value="1"/>
</dbReference>
<proteinExistence type="inferred from homology"/>